<dbReference type="InterPro" id="IPR007809">
    <property type="entry name" value="FlgN-like"/>
</dbReference>
<keyword evidence="5" id="KW-0966">Cell projection</keyword>
<feature type="region of interest" description="Disordered" evidence="4">
    <location>
        <begin position="130"/>
        <end position="152"/>
    </location>
</feature>
<gene>
    <name evidence="5" type="primary">flgN</name>
    <name evidence="5" type="ORF">ACFOOG_11200</name>
</gene>
<dbReference type="SUPFAM" id="SSF140566">
    <property type="entry name" value="FlgN-like"/>
    <property type="match status" value="1"/>
</dbReference>
<dbReference type="InterPro" id="IPR036679">
    <property type="entry name" value="FlgN-like_sf"/>
</dbReference>
<dbReference type="Proteomes" id="UP001595617">
    <property type="component" value="Unassembled WGS sequence"/>
</dbReference>
<accession>A0ABV7ZYS9</accession>
<keyword evidence="6" id="KW-1185">Reference proteome</keyword>
<evidence type="ECO:0000256" key="4">
    <source>
        <dbReference type="SAM" id="MobiDB-lite"/>
    </source>
</evidence>
<proteinExistence type="inferred from homology"/>
<evidence type="ECO:0000256" key="3">
    <source>
        <dbReference type="ARBA" id="ARBA00022795"/>
    </source>
</evidence>
<evidence type="ECO:0000256" key="2">
    <source>
        <dbReference type="ARBA" id="ARBA00007703"/>
    </source>
</evidence>
<dbReference type="Pfam" id="PF05130">
    <property type="entry name" value="FlgN"/>
    <property type="match status" value="1"/>
</dbReference>
<organism evidence="5 6">
    <name type="scientific">Saccharospirillum mangrovi</name>
    <dbReference type="NCBI Taxonomy" id="2161747"/>
    <lineage>
        <taxon>Bacteria</taxon>
        <taxon>Pseudomonadati</taxon>
        <taxon>Pseudomonadota</taxon>
        <taxon>Gammaproteobacteria</taxon>
        <taxon>Oceanospirillales</taxon>
        <taxon>Saccharospirillaceae</taxon>
        <taxon>Saccharospirillum</taxon>
    </lineage>
</organism>
<keyword evidence="5" id="KW-0282">Flagellum</keyword>
<comment type="function">
    <text evidence="1">Required for the efficient initiation of filament assembly.</text>
</comment>
<comment type="caution">
    <text evidence="5">The sequence shown here is derived from an EMBL/GenBank/DDBJ whole genome shotgun (WGS) entry which is preliminary data.</text>
</comment>
<protein>
    <submittedName>
        <fullName evidence="5">Flagellar export chaperone FlgN</fullName>
    </submittedName>
</protein>
<dbReference type="RefSeq" id="WP_380696516.1">
    <property type="nucleotide sequence ID" value="NZ_JBHRYR010000003.1"/>
</dbReference>
<name>A0ABV7ZYS9_9GAMM</name>
<dbReference type="Gene3D" id="1.20.58.300">
    <property type="entry name" value="FlgN-like"/>
    <property type="match status" value="1"/>
</dbReference>
<evidence type="ECO:0000313" key="5">
    <source>
        <dbReference type="EMBL" id="MFC3853400.1"/>
    </source>
</evidence>
<evidence type="ECO:0000313" key="6">
    <source>
        <dbReference type="Proteomes" id="UP001595617"/>
    </source>
</evidence>
<reference evidence="6" key="1">
    <citation type="journal article" date="2019" name="Int. J. Syst. Evol. Microbiol.">
        <title>The Global Catalogue of Microorganisms (GCM) 10K type strain sequencing project: providing services to taxonomists for standard genome sequencing and annotation.</title>
        <authorList>
            <consortium name="The Broad Institute Genomics Platform"/>
            <consortium name="The Broad Institute Genome Sequencing Center for Infectious Disease"/>
            <person name="Wu L."/>
            <person name="Ma J."/>
        </authorList>
    </citation>
    <scope>NUCLEOTIDE SEQUENCE [LARGE SCALE GENOMIC DNA]</scope>
    <source>
        <strain evidence="6">IBRC 10765</strain>
    </source>
</reference>
<keyword evidence="3" id="KW-1005">Bacterial flagellum biogenesis</keyword>
<feature type="compositionally biased region" description="Polar residues" evidence="4">
    <location>
        <begin position="137"/>
        <end position="152"/>
    </location>
</feature>
<keyword evidence="5" id="KW-0969">Cilium</keyword>
<comment type="similarity">
    <text evidence="2">Belongs to the FlgN family.</text>
</comment>
<sequence>MHWSNEQSTALHNILVSLLRTGRQMLAVLTAERDALIQREPPAASITEEKAQLASILADMHGTYDQLIDGRNIVDLRQQLASEAPDLILLLDDVKAILNDCDEYNHINGRLLARTHIKYQLLNRLLKNSHPDPTYSRGGQLSESNHGSLGKA</sequence>
<evidence type="ECO:0000256" key="1">
    <source>
        <dbReference type="ARBA" id="ARBA00002397"/>
    </source>
</evidence>
<dbReference type="EMBL" id="JBHRYR010000003">
    <property type="protein sequence ID" value="MFC3853400.1"/>
    <property type="molecule type" value="Genomic_DNA"/>
</dbReference>